<protein>
    <submittedName>
        <fullName evidence="2">Uncharacterized protein</fullName>
    </submittedName>
</protein>
<proteinExistence type="predicted"/>
<dbReference type="GO" id="GO:0005737">
    <property type="term" value="C:cytoplasm"/>
    <property type="evidence" value="ECO:0007669"/>
    <property type="project" value="TreeGrafter"/>
</dbReference>
<feature type="region of interest" description="Disordered" evidence="1">
    <location>
        <begin position="22"/>
        <end position="73"/>
    </location>
</feature>
<sequence>MNLCLISASTEVILTVQQRPAASSTMRATSIPTSPTGGVGGGANNAHSHTHPHPRGLQHHHSAPARDHITGPKPVDVEKQRQVECQRVHTLRLMLEKEQRYVEALRSELAKCSDPSSEPKIVHELQGPSAASRPSRSSWSISPRSSPRPSVTSKSPTCPYSLCIGTLEKPEKVREPQFKSLYSQFALNIGNRSSETDNTAHRCGAMLGAGLGESPRRRVYWAPREEGAEGGGFGGL</sequence>
<feature type="compositionally biased region" description="Polar residues" evidence="1">
    <location>
        <begin position="22"/>
        <end position="36"/>
    </location>
</feature>
<dbReference type="GO" id="GO:0007186">
    <property type="term" value="P:G protein-coupled receptor signaling pathway"/>
    <property type="evidence" value="ECO:0007669"/>
    <property type="project" value="TreeGrafter"/>
</dbReference>
<keyword evidence="3" id="KW-1185">Reference proteome</keyword>
<evidence type="ECO:0000256" key="1">
    <source>
        <dbReference type="SAM" id="MobiDB-lite"/>
    </source>
</evidence>
<dbReference type="PANTHER" id="PTHR45872:SF2">
    <property type="entry name" value="RHO GUANINE NUCLEOTIDE EXCHANGE FACTOR 2, ISOFORM D"/>
    <property type="match status" value="1"/>
</dbReference>
<dbReference type="Proteomes" id="UP001152759">
    <property type="component" value="Chromosome 7"/>
</dbReference>
<dbReference type="GO" id="GO:0001664">
    <property type="term" value="F:G protein-coupled receptor binding"/>
    <property type="evidence" value="ECO:0007669"/>
    <property type="project" value="TreeGrafter"/>
</dbReference>
<evidence type="ECO:0000313" key="3">
    <source>
        <dbReference type="Proteomes" id="UP001152759"/>
    </source>
</evidence>
<feature type="compositionally biased region" description="Low complexity" evidence="1">
    <location>
        <begin position="128"/>
        <end position="156"/>
    </location>
</feature>
<name>A0A9P0AIE3_BEMTA</name>
<accession>A0A9P0AIE3</accession>
<evidence type="ECO:0000313" key="2">
    <source>
        <dbReference type="EMBL" id="CAH0393752.1"/>
    </source>
</evidence>
<dbReference type="EMBL" id="OU963868">
    <property type="protein sequence ID" value="CAH0393752.1"/>
    <property type="molecule type" value="Genomic_DNA"/>
</dbReference>
<gene>
    <name evidence="2" type="ORF">BEMITA_LOCUS12115</name>
</gene>
<feature type="compositionally biased region" description="Basic and acidic residues" evidence="1">
    <location>
        <begin position="64"/>
        <end position="73"/>
    </location>
</feature>
<feature type="compositionally biased region" description="Basic residues" evidence="1">
    <location>
        <begin position="48"/>
        <end position="63"/>
    </location>
</feature>
<reference evidence="2" key="1">
    <citation type="submission" date="2021-12" db="EMBL/GenBank/DDBJ databases">
        <authorList>
            <person name="King R."/>
        </authorList>
    </citation>
    <scope>NUCLEOTIDE SEQUENCE</scope>
</reference>
<dbReference type="GO" id="GO:0005085">
    <property type="term" value="F:guanyl-nucleotide exchange factor activity"/>
    <property type="evidence" value="ECO:0007669"/>
    <property type="project" value="TreeGrafter"/>
</dbReference>
<dbReference type="AlphaFoldDB" id="A0A9P0AIE3"/>
<dbReference type="PANTHER" id="PTHR45872">
    <property type="entry name" value="RHO GUANINE NUCLEOTIDE EXCHANGE FACTOR 2, ISOFORM D"/>
    <property type="match status" value="1"/>
</dbReference>
<organism evidence="2 3">
    <name type="scientific">Bemisia tabaci</name>
    <name type="common">Sweetpotato whitefly</name>
    <name type="synonym">Aleurodes tabaci</name>
    <dbReference type="NCBI Taxonomy" id="7038"/>
    <lineage>
        <taxon>Eukaryota</taxon>
        <taxon>Metazoa</taxon>
        <taxon>Ecdysozoa</taxon>
        <taxon>Arthropoda</taxon>
        <taxon>Hexapoda</taxon>
        <taxon>Insecta</taxon>
        <taxon>Pterygota</taxon>
        <taxon>Neoptera</taxon>
        <taxon>Paraneoptera</taxon>
        <taxon>Hemiptera</taxon>
        <taxon>Sternorrhyncha</taxon>
        <taxon>Aleyrodoidea</taxon>
        <taxon>Aleyrodidae</taxon>
        <taxon>Aleyrodinae</taxon>
        <taxon>Bemisia</taxon>
    </lineage>
</organism>
<feature type="region of interest" description="Disordered" evidence="1">
    <location>
        <begin position="110"/>
        <end position="156"/>
    </location>
</feature>